<keyword evidence="3" id="KW-0812">Transmembrane</keyword>
<keyword evidence="3" id="KW-1133">Transmembrane helix</keyword>
<dbReference type="Gene3D" id="3.40.50.300">
    <property type="entry name" value="P-loop containing nucleotide triphosphate hydrolases"/>
    <property type="match status" value="1"/>
</dbReference>
<comment type="caution">
    <text evidence="5">The sequence shown here is derived from an EMBL/GenBank/DDBJ whole genome shotgun (WGS) entry which is preliminary data.</text>
</comment>
<dbReference type="PROSITE" id="PS51257">
    <property type="entry name" value="PROKAR_LIPOPROTEIN"/>
    <property type="match status" value="1"/>
</dbReference>
<dbReference type="InterPro" id="IPR056884">
    <property type="entry name" value="NPHP3-like_N"/>
</dbReference>
<sequence length="840" mass="93478">MGRFNVMIIITFISAISCLAIWIPVKSITGIIVFVIIFGFSSGGVISLGPTLIAQISDIRHIGTRVGVAFSIQAIGALIGSPIGGAIVSSQHGDYLGLQLFCIPQAFMNAYLYSLPMNPLLLGSDIAALNSVIAAAISSTFKYASSVTHAKKEQKEFLDELCALKIPLDKLLSAISNTNVSSPDCSGAAKALRPQLNRCKTDAEKWQRMIEKNIDSKRGKVIWPFRKAELEKMIQKLKEYQVVFNNALAIDMWNSMALIYSEVNTLSDIQERAHQELKRKEVIDWVEKFSGDYYLQHCEVGNTILDHTGEWFLNLPEVQGFRQCGNDEYRLLWCHGIPGAGKTHLAWRLIETLMRTFENDTGSAVLYWYFDYRKPKQHTSILPSLLLQLIYQLPTLHPAIGELYGHGKAVPNKPILVNSIDTLLREFKQSFLVLDALDECVNGLRDEVLSTVEHLQSLGVRILITSRQTGPKEIFSEWAHIEVKAHAEDLGYLVDHKLDKSFSQTIKDIMTKEHKDEVIETIASKTDGMFLWASLQLDEVLNSSTVSEIREVLHNIPKDISRFFSRTIAKNKDISVTTAVIERHIDTLQILLEGGANVESIGLYEDRTALHIAVTEDTTITRILLEKGANPNAYSVGSGTPLAIASFDDNEPVIELLIKYKADINCVGVPKYGSALCAAASNCSLRACRLLLDNNADPNCIEALPLLAAIGPRDNIPVIKMLLDRGADPMRKNYKQEYPLEEAVYHGRDDIVRLFLEYGATLDARGRRGSILHAAAASKKKGMVQIMLDLGAKVKEYPDKFGSILQWARPEDYQLLIENGVKTNPPISGYRRKSPKPSVS</sequence>
<dbReference type="SMART" id="SM00248">
    <property type="entry name" value="ANK"/>
    <property type="match status" value="7"/>
</dbReference>
<evidence type="ECO:0000259" key="4">
    <source>
        <dbReference type="Pfam" id="PF24883"/>
    </source>
</evidence>
<feature type="transmembrane region" description="Helical" evidence="3">
    <location>
        <begin position="7"/>
        <end position="25"/>
    </location>
</feature>
<dbReference type="InterPro" id="IPR036770">
    <property type="entry name" value="Ankyrin_rpt-contain_sf"/>
</dbReference>
<reference evidence="5 6" key="1">
    <citation type="submission" date="2021-08" db="EMBL/GenBank/DDBJ databases">
        <title>The highly contiguous genome resource for Trichoderma semiorbis FJ059, a fungal antagonistic to plant pathogens.</title>
        <authorList>
            <person name="Liu T."/>
        </authorList>
    </citation>
    <scope>NUCLEOTIDE SEQUENCE [LARGE SCALE GENOMIC DNA]</scope>
    <source>
        <strain evidence="5 6">FJ059</strain>
    </source>
</reference>
<dbReference type="PROSITE" id="PS50088">
    <property type="entry name" value="ANK_REPEAT"/>
    <property type="match status" value="1"/>
</dbReference>
<dbReference type="InterPro" id="IPR027417">
    <property type="entry name" value="P-loop_NTPase"/>
</dbReference>
<dbReference type="InterPro" id="IPR036259">
    <property type="entry name" value="MFS_trans_sf"/>
</dbReference>
<name>A0A9P8HR09_9HYPO</name>
<keyword evidence="2" id="KW-0040">ANK repeat</keyword>
<evidence type="ECO:0000256" key="1">
    <source>
        <dbReference type="ARBA" id="ARBA00022737"/>
    </source>
</evidence>
<dbReference type="Proteomes" id="UP000826573">
    <property type="component" value="Unassembled WGS sequence"/>
</dbReference>
<dbReference type="Pfam" id="PF24883">
    <property type="entry name" value="NPHP3_N"/>
    <property type="match status" value="1"/>
</dbReference>
<keyword evidence="6" id="KW-1185">Reference proteome</keyword>
<keyword evidence="1" id="KW-0677">Repeat</keyword>
<feature type="repeat" description="ANK" evidence="2">
    <location>
        <begin position="735"/>
        <end position="767"/>
    </location>
</feature>
<keyword evidence="3" id="KW-0472">Membrane</keyword>
<evidence type="ECO:0000313" key="6">
    <source>
        <dbReference type="Proteomes" id="UP000826573"/>
    </source>
</evidence>
<feature type="transmembrane region" description="Helical" evidence="3">
    <location>
        <begin position="66"/>
        <end position="89"/>
    </location>
</feature>
<feature type="transmembrane region" description="Helical" evidence="3">
    <location>
        <begin position="31"/>
        <end position="54"/>
    </location>
</feature>
<gene>
    <name evidence="5" type="ORF">TsFJ059_004462</name>
</gene>
<protein>
    <recommendedName>
        <fullName evidence="4">Nephrocystin 3-like N-terminal domain-containing protein</fullName>
    </recommendedName>
</protein>
<dbReference type="Gene3D" id="1.20.1250.20">
    <property type="entry name" value="MFS general substrate transporter like domains"/>
    <property type="match status" value="1"/>
</dbReference>
<dbReference type="SUPFAM" id="SSF48403">
    <property type="entry name" value="Ankyrin repeat"/>
    <property type="match status" value="1"/>
</dbReference>
<dbReference type="PANTHER" id="PTHR10039">
    <property type="entry name" value="AMELOGENIN"/>
    <property type="match status" value="1"/>
</dbReference>
<feature type="domain" description="Nephrocystin 3-like N-terminal" evidence="4">
    <location>
        <begin position="308"/>
        <end position="467"/>
    </location>
</feature>
<dbReference type="Gene3D" id="1.25.40.20">
    <property type="entry name" value="Ankyrin repeat-containing domain"/>
    <property type="match status" value="2"/>
</dbReference>
<evidence type="ECO:0000256" key="3">
    <source>
        <dbReference type="SAM" id="Phobius"/>
    </source>
</evidence>
<dbReference type="InterPro" id="IPR002110">
    <property type="entry name" value="Ankyrin_rpt"/>
</dbReference>
<dbReference type="SUPFAM" id="SSF52540">
    <property type="entry name" value="P-loop containing nucleoside triphosphate hydrolases"/>
    <property type="match status" value="1"/>
</dbReference>
<organism evidence="5 6">
    <name type="scientific">Trichoderma semiorbis</name>
    <dbReference type="NCBI Taxonomy" id="1491008"/>
    <lineage>
        <taxon>Eukaryota</taxon>
        <taxon>Fungi</taxon>
        <taxon>Dikarya</taxon>
        <taxon>Ascomycota</taxon>
        <taxon>Pezizomycotina</taxon>
        <taxon>Sordariomycetes</taxon>
        <taxon>Hypocreomycetidae</taxon>
        <taxon>Hypocreales</taxon>
        <taxon>Hypocreaceae</taxon>
        <taxon>Trichoderma</taxon>
    </lineage>
</organism>
<dbReference type="PANTHER" id="PTHR10039:SF15">
    <property type="entry name" value="NACHT DOMAIN-CONTAINING PROTEIN"/>
    <property type="match status" value="1"/>
</dbReference>
<dbReference type="SUPFAM" id="SSF103473">
    <property type="entry name" value="MFS general substrate transporter"/>
    <property type="match status" value="1"/>
</dbReference>
<dbReference type="PROSITE" id="PS50297">
    <property type="entry name" value="ANK_REP_REGION"/>
    <property type="match status" value="1"/>
</dbReference>
<dbReference type="Pfam" id="PF00023">
    <property type="entry name" value="Ank"/>
    <property type="match status" value="1"/>
</dbReference>
<accession>A0A9P8HR09</accession>
<dbReference type="Pfam" id="PF12796">
    <property type="entry name" value="Ank_2"/>
    <property type="match status" value="1"/>
</dbReference>
<dbReference type="AlphaFoldDB" id="A0A9P8HR09"/>
<proteinExistence type="predicted"/>
<evidence type="ECO:0000256" key="2">
    <source>
        <dbReference type="PROSITE-ProRule" id="PRU00023"/>
    </source>
</evidence>
<evidence type="ECO:0000313" key="5">
    <source>
        <dbReference type="EMBL" id="KAH0529754.1"/>
    </source>
</evidence>
<dbReference type="EMBL" id="JAIMJC010000002">
    <property type="protein sequence ID" value="KAH0529754.1"/>
    <property type="molecule type" value="Genomic_DNA"/>
</dbReference>